<feature type="compositionally biased region" description="Basic and acidic residues" evidence="1">
    <location>
        <begin position="391"/>
        <end position="400"/>
    </location>
</feature>
<evidence type="ECO:0000313" key="2">
    <source>
        <dbReference type="EMBL" id="KAF5361988.1"/>
    </source>
</evidence>
<dbReference type="OrthoDB" id="3066242at2759"/>
<accession>A0A8H5LLY3</accession>
<comment type="caution">
    <text evidence="2">The sequence shown here is derived from an EMBL/GenBank/DDBJ whole genome shotgun (WGS) entry which is preliminary data.</text>
</comment>
<evidence type="ECO:0000313" key="3">
    <source>
        <dbReference type="Proteomes" id="UP000559027"/>
    </source>
</evidence>
<feature type="region of interest" description="Disordered" evidence="1">
    <location>
        <begin position="1"/>
        <end position="21"/>
    </location>
</feature>
<feature type="compositionally biased region" description="Acidic residues" evidence="1">
    <location>
        <begin position="381"/>
        <end position="390"/>
    </location>
</feature>
<dbReference type="Proteomes" id="UP000559027">
    <property type="component" value="Unassembled WGS sequence"/>
</dbReference>
<gene>
    <name evidence="2" type="ORF">D9756_002421</name>
</gene>
<feature type="region of interest" description="Disordered" evidence="1">
    <location>
        <begin position="325"/>
        <end position="406"/>
    </location>
</feature>
<evidence type="ECO:0000256" key="1">
    <source>
        <dbReference type="SAM" id="MobiDB-lite"/>
    </source>
</evidence>
<organism evidence="2 3">
    <name type="scientific">Leucocoprinus leucothites</name>
    <dbReference type="NCBI Taxonomy" id="201217"/>
    <lineage>
        <taxon>Eukaryota</taxon>
        <taxon>Fungi</taxon>
        <taxon>Dikarya</taxon>
        <taxon>Basidiomycota</taxon>
        <taxon>Agaricomycotina</taxon>
        <taxon>Agaricomycetes</taxon>
        <taxon>Agaricomycetidae</taxon>
        <taxon>Agaricales</taxon>
        <taxon>Agaricineae</taxon>
        <taxon>Agaricaceae</taxon>
        <taxon>Leucocoprinus</taxon>
    </lineage>
</organism>
<feature type="compositionally biased region" description="Low complexity" evidence="1">
    <location>
        <begin position="1"/>
        <end position="16"/>
    </location>
</feature>
<protein>
    <submittedName>
        <fullName evidence="2">Uncharacterized protein</fullName>
    </submittedName>
</protein>
<reference evidence="2 3" key="1">
    <citation type="journal article" date="2020" name="ISME J.">
        <title>Uncovering the hidden diversity of litter-decomposition mechanisms in mushroom-forming fungi.</title>
        <authorList>
            <person name="Floudas D."/>
            <person name="Bentzer J."/>
            <person name="Ahren D."/>
            <person name="Johansson T."/>
            <person name="Persson P."/>
            <person name="Tunlid A."/>
        </authorList>
    </citation>
    <scope>NUCLEOTIDE SEQUENCE [LARGE SCALE GENOMIC DNA]</scope>
    <source>
        <strain evidence="2 3">CBS 146.42</strain>
    </source>
</reference>
<feature type="compositionally biased region" description="Acidic residues" evidence="1">
    <location>
        <begin position="339"/>
        <end position="365"/>
    </location>
</feature>
<feature type="compositionally biased region" description="Basic and acidic residues" evidence="1">
    <location>
        <begin position="366"/>
        <end position="380"/>
    </location>
</feature>
<sequence length="528" mass="59378">MSSSLERSPSIDSSESSESDVERLTMMLKDHFKLIESKAKSTTITASAQRLLGSFDAAIDGLSDDKLSREGKRGVKEAVSTFVNKQNKDLATPLIRRAENGEFKELDVLLTTFSRVNSKHMIRMKVTILEPEPVQMILKRKNKRKGLKQHCDLFKRKIRPSTQNFQHFTRFEYPMYPDNVVPMSEIVAKHKIISFFRLADQAKFISEEREFCWVLLPELLLFELTATSQPSEIKATHDSPIPHERSTFLTNGGSAGSILLDEAVRKIITGKCKVHSSAALTYQEVHSISQKLVDGVIPQMLSKQHDFDREILMLEAKRPEGVFGAVDIGDDQRSGNLDVSDEEDIDDREDEERDSENDEKSEDDGKDMGEIGERSERSSEDGEPECDEEGPNERSERSESEDGITSYEDVIQDDFGEGEDEVEDGGEDVVIQPDEIEIQGVETKVQKWLGLKDYLPQVISQCIALKTGSPALRPNIIKFVLADGDNWILGLVNCSRGKNGRVMELLVLWSSVPGKHLQGLFSKPKKTN</sequence>
<proteinExistence type="predicted"/>
<dbReference type="EMBL" id="JAACJO010000002">
    <property type="protein sequence ID" value="KAF5361988.1"/>
    <property type="molecule type" value="Genomic_DNA"/>
</dbReference>
<name>A0A8H5LLY3_9AGAR</name>
<keyword evidence="3" id="KW-1185">Reference proteome</keyword>
<dbReference type="AlphaFoldDB" id="A0A8H5LLY3"/>